<dbReference type="GO" id="GO:0003729">
    <property type="term" value="F:mRNA binding"/>
    <property type="evidence" value="ECO:0007669"/>
    <property type="project" value="EnsemblFungi"/>
</dbReference>
<dbReference type="PANTHER" id="PTHR23001">
    <property type="entry name" value="EUKARYOTIC TRANSLATION INITIATION FACTOR"/>
    <property type="match status" value="1"/>
</dbReference>
<dbReference type="InterPro" id="IPR016189">
    <property type="entry name" value="Transl_init_fac_IF2/IF5_N"/>
</dbReference>
<evidence type="ECO:0000313" key="8">
    <source>
        <dbReference type="Proteomes" id="UP000182444"/>
    </source>
</evidence>
<dbReference type="GeneID" id="2912062"/>
<dbReference type="Proteomes" id="UP000182444">
    <property type="component" value="Chromosome 1E"/>
</dbReference>
<dbReference type="GO" id="GO:0016282">
    <property type="term" value="C:eukaryotic 43S preinitiation complex"/>
    <property type="evidence" value="ECO:0007669"/>
    <property type="project" value="EnsemblFungi"/>
</dbReference>
<dbReference type="eggNOG" id="KOG2768">
    <property type="taxonomic scope" value="Eukaryota"/>
</dbReference>
<dbReference type="EMBL" id="KZ859050">
    <property type="protein sequence ID" value="RDW24095.1"/>
    <property type="molecule type" value="Genomic_DNA"/>
</dbReference>
<evidence type="ECO:0000313" key="6">
    <source>
        <dbReference type="EMBL" id="AOW06248.1"/>
    </source>
</evidence>
<evidence type="ECO:0000256" key="2">
    <source>
        <dbReference type="ARBA" id="ARBA00022540"/>
    </source>
</evidence>
<dbReference type="VEuPathDB" id="FungiDB:YALI0_E31691g"/>
<dbReference type="SUPFAM" id="SSF75689">
    <property type="entry name" value="Zinc-binding domain of translation initiation factor 2 beta"/>
    <property type="match status" value="1"/>
</dbReference>
<evidence type="ECO:0000256" key="1">
    <source>
        <dbReference type="ARBA" id="ARBA00010397"/>
    </source>
</evidence>
<dbReference type="EMBL" id="CP017557">
    <property type="protein sequence ID" value="AOW06248.1"/>
    <property type="molecule type" value="Genomic_DNA"/>
</dbReference>
<dbReference type="GO" id="GO:0031369">
    <property type="term" value="F:translation initiation factor binding"/>
    <property type="evidence" value="ECO:0007669"/>
    <property type="project" value="EnsemblFungi"/>
</dbReference>
<dbReference type="InterPro" id="IPR045196">
    <property type="entry name" value="IF2/IF5"/>
</dbReference>
<comment type="similarity">
    <text evidence="1">Belongs to the eIF-2-beta/eIF-5 family.</text>
</comment>
<keyword evidence="2" id="KW-0396">Initiation factor</keyword>
<dbReference type="KEGG" id="yli:2912062"/>
<keyword evidence="3" id="KW-0648">Protein biosynthesis</keyword>
<evidence type="ECO:0000256" key="3">
    <source>
        <dbReference type="ARBA" id="ARBA00022917"/>
    </source>
</evidence>
<dbReference type="Gene3D" id="3.30.30.170">
    <property type="match status" value="1"/>
</dbReference>
<proteinExistence type="inferred from homology"/>
<feature type="domain" description="Translation initiation factor IF2/IF5" evidence="5">
    <location>
        <begin position="146"/>
        <end position="254"/>
    </location>
</feature>
<gene>
    <name evidence="7" type="ORF">B0I71DRAFT_134875</name>
    <name evidence="6" type="ORF">YALI1_E37455g</name>
</gene>
<reference evidence="6 8" key="1">
    <citation type="journal article" date="2016" name="PLoS ONE">
        <title>Sequence Assembly of Yarrowia lipolytica Strain W29/CLIB89 Shows Transposable Element Diversity.</title>
        <authorList>
            <person name="Magnan C."/>
            <person name="Yu J."/>
            <person name="Chang I."/>
            <person name="Jahn E."/>
            <person name="Kanomata Y."/>
            <person name="Wu J."/>
            <person name="Zeller M."/>
            <person name="Oakes M."/>
            <person name="Baldi P."/>
            <person name="Sandmeyer S."/>
        </authorList>
    </citation>
    <scope>NUCLEOTIDE SEQUENCE [LARGE SCALE GENOMIC DNA]</scope>
    <source>
        <strain evidence="6">CLIB89</strain>
        <strain evidence="8">CLIB89(W29)</strain>
    </source>
</reference>
<dbReference type="Pfam" id="PF01873">
    <property type="entry name" value="eIF-5_eIF-2B"/>
    <property type="match status" value="1"/>
</dbReference>
<dbReference type="FunFam" id="3.30.30.170:FF:000001">
    <property type="entry name" value="Eukaryotic translation initiation factor 2 subunit"/>
    <property type="match status" value="1"/>
</dbReference>
<dbReference type="VEuPathDB" id="FungiDB:YALI1_E37455g"/>
<dbReference type="GO" id="GO:1990856">
    <property type="term" value="F:methionyl-initiator methionine tRNA binding"/>
    <property type="evidence" value="ECO:0007669"/>
    <property type="project" value="EnsemblFungi"/>
</dbReference>
<dbReference type="AlphaFoldDB" id="A0A1D8NKT1"/>
<dbReference type="PANTHER" id="PTHR23001:SF3">
    <property type="entry name" value="EUKARYOTIC TRANSLATION INITIATION FACTOR 2 SUBUNIT 2"/>
    <property type="match status" value="1"/>
</dbReference>
<organism evidence="6 8">
    <name type="scientific">Yarrowia lipolytica</name>
    <name type="common">Candida lipolytica</name>
    <dbReference type="NCBI Taxonomy" id="4952"/>
    <lineage>
        <taxon>Eukaryota</taxon>
        <taxon>Fungi</taxon>
        <taxon>Dikarya</taxon>
        <taxon>Ascomycota</taxon>
        <taxon>Saccharomycotina</taxon>
        <taxon>Dipodascomycetes</taxon>
        <taxon>Dipodascales</taxon>
        <taxon>Dipodascales incertae sedis</taxon>
        <taxon>Yarrowia</taxon>
    </lineage>
</organism>
<dbReference type="SMART" id="SM00653">
    <property type="entry name" value="eIF2B_5"/>
    <property type="match status" value="1"/>
</dbReference>
<name>A0A1D8NKT1_YARLL</name>
<sequence>MISQITTSSITNTTHIMSDIEDKKVESLDFDPSLKKKKKKSKPAFVEDDEVSEVADKLDDLKTSAAADDVDEFDFKKKKKKKKAPSALSEFDEELEKAGVDEDPVASGEKVTYTLDGEKEFTYPELLSRFFDILRENNPELAGDRSSKYKIPPPQLLRDGKKSIFANIQEIASKMHRSPEHVAMFIFAELGTSGSTDGNDRLVIKGRFQQKGMETVLRRYIVDYVSCATCKSVNTRLTKENRLTFLDCNSCGSRRSVSSIKTGYSAQIGRRKKM</sequence>
<reference evidence="7 9" key="2">
    <citation type="submission" date="2018-07" db="EMBL/GenBank/DDBJ databases">
        <title>Draft Genome Assemblies for Five Robust Yarrowia lipolytica Strains Exhibiting High Lipid Production and Pentose Sugar Utilization and Sugar Alcohol Secretion from Undetoxified Lignocellulosic Biomass Hydrolysates.</title>
        <authorList>
            <consortium name="DOE Joint Genome Institute"/>
            <person name="Walker C."/>
            <person name="Ryu S."/>
            <person name="Na H."/>
            <person name="Zane M."/>
            <person name="LaButti K."/>
            <person name="Lipzen A."/>
            <person name="Haridas S."/>
            <person name="Barry K."/>
            <person name="Grigoriev I.V."/>
            <person name="Quarterman J."/>
            <person name="Slininger P."/>
            <person name="Dien B."/>
            <person name="Trinh C.T."/>
        </authorList>
    </citation>
    <scope>NUCLEOTIDE SEQUENCE [LARGE SCALE GENOMIC DNA]</scope>
    <source>
        <strain evidence="7 9">YB392</strain>
    </source>
</reference>
<dbReference type="InterPro" id="IPR002735">
    <property type="entry name" value="Transl_init_fac_IF2/IF5_dom"/>
</dbReference>
<evidence type="ECO:0000259" key="5">
    <source>
        <dbReference type="SMART" id="SM00653"/>
    </source>
</evidence>
<dbReference type="GO" id="GO:0005525">
    <property type="term" value="F:GTP binding"/>
    <property type="evidence" value="ECO:0007669"/>
    <property type="project" value="EnsemblFungi"/>
</dbReference>
<dbReference type="SUPFAM" id="SSF100966">
    <property type="entry name" value="Translation initiation factor 2 beta, aIF2beta, N-terminal domain"/>
    <property type="match status" value="1"/>
</dbReference>
<feature type="compositionally biased region" description="Low complexity" evidence="4">
    <location>
        <begin position="1"/>
        <end position="17"/>
    </location>
</feature>
<dbReference type="GO" id="GO:0003743">
    <property type="term" value="F:translation initiation factor activity"/>
    <property type="evidence" value="ECO:0007669"/>
    <property type="project" value="UniProtKB-KW"/>
</dbReference>
<dbReference type="GO" id="GO:0043614">
    <property type="term" value="C:multi-eIF complex"/>
    <property type="evidence" value="ECO:0007669"/>
    <property type="project" value="EnsemblFungi"/>
</dbReference>
<dbReference type="GO" id="GO:0005840">
    <property type="term" value="C:ribosome"/>
    <property type="evidence" value="ECO:0007669"/>
    <property type="project" value="EnsemblFungi"/>
</dbReference>
<accession>A0A1D8NKT1</accession>
<feature type="region of interest" description="Disordered" evidence="4">
    <location>
        <begin position="1"/>
        <end position="22"/>
    </location>
</feature>
<dbReference type="GO" id="GO:0001731">
    <property type="term" value="P:formation of translation preinitiation complex"/>
    <property type="evidence" value="ECO:0007669"/>
    <property type="project" value="EnsemblFungi"/>
</dbReference>
<evidence type="ECO:0000313" key="9">
    <source>
        <dbReference type="Proteomes" id="UP000256601"/>
    </source>
</evidence>
<evidence type="ECO:0000256" key="4">
    <source>
        <dbReference type="SAM" id="MobiDB-lite"/>
    </source>
</evidence>
<dbReference type="InterPro" id="IPR016190">
    <property type="entry name" value="Transl_init_fac_IF2/IF5_Zn-bd"/>
</dbReference>
<evidence type="ECO:0000313" key="7">
    <source>
        <dbReference type="EMBL" id="RDW24095.1"/>
    </source>
</evidence>
<protein>
    <submittedName>
        <fullName evidence="7">Domain found in IF2B/IF5-domain-containing protein</fullName>
    </submittedName>
</protein>
<dbReference type="GO" id="GO:0005850">
    <property type="term" value="C:eukaryotic translation initiation factor 2 complex"/>
    <property type="evidence" value="ECO:0007669"/>
    <property type="project" value="EnsemblFungi"/>
</dbReference>
<dbReference type="OMA" id="CMREGNK"/>
<dbReference type="Proteomes" id="UP000256601">
    <property type="component" value="Unassembled WGS sequence"/>
</dbReference>